<dbReference type="RefSeq" id="WP_142664437.1">
    <property type="nucleotide sequence ID" value="NZ_FXTK01000020.1"/>
</dbReference>
<evidence type="ECO:0000313" key="1">
    <source>
        <dbReference type="EMBL" id="SMO93853.1"/>
    </source>
</evidence>
<proteinExistence type="predicted"/>
<dbReference type="Proteomes" id="UP000319014">
    <property type="component" value="Unassembled WGS sequence"/>
</dbReference>
<sequence length="145" mass="15878">MTNLITVSTFDQANIALVALSPCYTDDGTQIEPGPIEFEGSDVAPLIKAMKETRLLEKLVAGGFGFQRFVRPVDGKAAFRAFTQPVIGEEIVRLAPSSEHDKALIRSWPQGQDAYVAVEFVIADMADADHRDRAPRGTSRLTRDS</sequence>
<gene>
    <name evidence="1" type="ORF">SAMN06265221_12040</name>
</gene>
<dbReference type="EMBL" id="FXTK01000020">
    <property type="protein sequence ID" value="SMO93853.1"/>
    <property type="molecule type" value="Genomic_DNA"/>
</dbReference>
<protein>
    <submittedName>
        <fullName evidence="1">Uncharacterized protein</fullName>
    </submittedName>
</protein>
<evidence type="ECO:0000313" key="2">
    <source>
        <dbReference type="Proteomes" id="UP000319014"/>
    </source>
</evidence>
<name>A0A521FCF5_9RHOB</name>
<dbReference type="AlphaFoldDB" id="A0A521FCF5"/>
<reference evidence="1 2" key="1">
    <citation type="submission" date="2017-05" db="EMBL/GenBank/DDBJ databases">
        <authorList>
            <person name="Varghese N."/>
            <person name="Submissions S."/>
        </authorList>
    </citation>
    <scope>NUCLEOTIDE SEQUENCE [LARGE SCALE GENOMIC DNA]</scope>
    <source>
        <strain evidence="1 2">DSM 100094</strain>
    </source>
</reference>
<organism evidence="1 2">
    <name type="scientific">Paracoccus laeviglucosivorans</name>
    <dbReference type="NCBI Taxonomy" id="1197861"/>
    <lineage>
        <taxon>Bacteria</taxon>
        <taxon>Pseudomonadati</taxon>
        <taxon>Pseudomonadota</taxon>
        <taxon>Alphaproteobacteria</taxon>
        <taxon>Rhodobacterales</taxon>
        <taxon>Paracoccaceae</taxon>
        <taxon>Paracoccus</taxon>
    </lineage>
</organism>
<accession>A0A521FCF5</accession>
<keyword evidence="2" id="KW-1185">Reference proteome</keyword>